<name>A0A2G9UTU3_TELCI</name>
<feature type="domain" description="C2H2-type" evidence="3">
    <location>
        <begin position="62"/>
        <end position="90"/>
    </location>
</feature>
<proteinExistence type="predicted"/>
<reference evidence="4 5" key="1">
    <citation type="submission" date="2015-09" db="EMBL/GenBank/DDBJ databases">
        <title>Draft genome of the parasitic nematode Teladorsagia circumcincta isolate WARC Sus (inbred).</title>
        <authorList>
            <person name="Mitreva M."/>
        </authorList>
    </citation>
    <scope>NUCLEOTIDE SEQUENCE [LARGE SCALE GENOMIC DNA]</scope>
    <source>
        <strain evidence="4 5">S</strain>
    </source>
</reference>
<keyword evidence="5" id="KW-1185">Reference proteome</keyword>
<evidence type="ECO:0000313" key="5">
    <source>
        <dbReference type="Proteomes" id="UP000230423"/>
    </source>
</evidence>
<dbReference type="PROSITE" id="PS50157">
    <property type="entry name" value="ZINC_FINGER_C2H2_2"/>
    <property type="match status" value="1"/>
</dbReference>
<feature type="coiled-coil region" evidence="2">
    <location>
        <begin position="267"/>
        <end position="294"/>
    </location>
</feature>
<dbReference type="InterPro" id="IPR013087">
    <property type="entry name" value="Znf_C2H2_type"/>
</dbReference>
<dbReference type="PANTHER" id="PTHR33936:SF24">
    <property type="entry name" value="C2H2-TYPE DOMAIN-CONTAINING PROTEIN"/>
    <property type="match status" value="1"/>
</dbReference>
<keyword evidence="1" id="KW-0479">Metal-binding</keyword>
<keyword evidence="2" id="KW-0175">Coiled coil</keyword>
<protein>
    <submittedName>
        <fullName evidence="4">Zinc finger, C2H2 type</fullName>
    </submittedName>
</protein>
<dbReference type="EMBL" id="KZ345507">
    <property type="protein sequence ID" value="PIO73162.1"/>
    <property type="molecule type" value="Genomic_DNA"/>
</dbReference>
<evidence type="ECO:0000256" key="2">
    <source>
        <dbReference type="SAM" id="Coils"/>
    </source>
</evidence>
<dbReference type="InterPro" id="IPR052797">
    <property type="entry name" value="RegFact_GeneExpr_CellDeath"/>
</dbReference>
<dbReference type="PANTHER" id="PTHR33936">
    <property type="entry name" value="PROTEIN CBG17840"/>
    <property type="match status" value="1"/>
</dbReference>
<organism evidence="4 5">
    <name type="scientific">Teladorsagia circumcincta</name>
    <name type="common">Brown stomach worm</name>
    <name type="synonym">Ostertagia circumcincta</name>
    <dbReference type="NCBI Taxonomy" id="45464"/>
    <lineage>
        <taxon>Eukaryota</taxon>
        <taxon>Metazoa</taxon>
        <taxon>Ecdysozoa</taxon>
        <taxon>Nematoda</taxon>
        <taxon>Chromadorea</taxon>
        <taxon>Rhabditida</taxon>
        <taxon>Rhabditina</taxon>
        <taxon>Rhabditomorpha</taxon>
        <taxon>Strongyloidea</taxon>
        <taxon>Trichostrongylidae</taxon>
        <taxon>Teladorsagia</taxon>
    </lineage>
</organism>
<evidence type="ECO:0000259" key="3">
    <source>
        <dbReference type="PROSITE" id="PS50157"/>
    </source>
</evidence>
<dbReference type="SMART" id="SM00355">
    <property type="entry name" value="ZnF_C2H2"/>
    <property type="match status" value="2"/>
</dbReference>
<dbReference type="Gene3D" id="3.30.160.60">
    <property type="entry name" value="Classic Zinc Finger"/>
    <property type="match status" value="1"/>
</dbReference>
<accession>A0A2G9UTU3</accession>
<evidence type="ECO:0000313" key="4">
    <source>
        <dbReference type="EMBL" id="PIO73162.1"/>
    </source>
</evidence>
<dbReference type="OrthoDB" id="8117402at2759"/>
<dbReference type="GO" id="GO:0008270">
    <property type="term" value="F:zinc ion binding"/>
    <property type="evidence" value="ECO:0007669"/>
    <property type="project" value="UniProtKB-KW"/>
</dbReference>
<dbReference type="Proteomes" id="UP000230423">
    <property type="component" value="Unassembled WGS sequence"/>
</dbReference>
<sequence length="325" mass="36164">MAHLAALHGMEGSNGAGRMLLTEKKVRCDVEGCGYIAHSESDYRMHLRKMHLLMIEKKNRRLECTSCGKGLKTQEELVDHCHVVHGDKDCIVQTCTFRNKDECEEIHLLDGTVTVRYCTRHVNHDLSPALLPLSKADKTVIENYYRQGHDAEEIHNMIRQEYTDPKTKLYWVATSEIRKVLSSLASSKRNKVKEVVATSSKESIKEEGRDSINDGHEGDSVFASALLQSPPDRKNDSECGAVSDEAVSARSLEPGIQAESLLGCSSCAKLSERVAELEAIVKKLNSRIVELEDAQLFNGIVKAENNSSQAVENELKQENCGADMH</sequence>
<evidence type="ECO:0000256" key="1">
    <source>
        <dbReference type="PROSITE-ProRule" id="PRU00042"/>
    </source>
</evidence>
<keyword evidence="1" id="KW-0862">Zinc</keyword>
<dbReference type="AlphaFoldDB" id="A0A2G9UTU3"/>
<dbReference type="PROSITE" id="PS00028">
    <property type="entry name" value="ZINC_FINGER_C2H2_1"/>
    <property type="match status" value="1"/>
</dbReference>
<keyword evidence="1" id="KW-0863">Zinc-finger</keyword>
<gene>
    <name evidence="4" type="ORF">TELCIR_04886</name>
</gene>